<dbReference type="Pfam" id="PF12146">
    <property type="entry name" value="Hydrolase_4"/>
    <property type="match status" value="1"/>
</dbReference>
<feature type="transmembrane region" description="Helical" evidence="1">
    <location>
        <begin position="465"/>
        <end position="488"/>
    </location>
</feature>
<dbReference type="Gene3D" id="3.40.50.1820">
    <property type="entry name" value="alpha/beta hydrolase"/>
    <property type="match status" value="1"/>
</dbReference>
<keyword evidence="3" id="KW-0378">Hydrolase</keyword>
<dbReference type="GO" id="GO:0016787">
    <property type="term" value="F:hydrolase activity"/>
    <property type="evidence" value="ECO:0007669"/>
    <property type="project" value="UniProtKB-KW"/>
</dbReference>
<dbReference type="PANTHER" id="PTHR22946">
    <property type="entry name" value="DIENELACTONE HYDROLASE DOMAIN-CONTAINING PROTEIN-RELATED"/>
    <property type="match status" value="1"/>
</dbReference>
<proteinExistence type="predicted"/>
<feature type="transmembrane region" description="Helical" evidence="1">
    <location>
        <begin position="423"/>
        <end position="445"/>
    </location>
</feature>
<reference evidence="3" key="2">
    <citation type="journal article" date="2022" name="Nat. Microbiol.">
        <title>A closed Candidatus Odinarchaeum chromosome exposes Asgard archaeal viruses.</title>
        <authorList>
            <person name="Tamarit D."/>
            <person name="Caceres E.F."/>
            <person name="Krupovic M."/>
            <person name="Nijland R."/>
            <person name="Eme L."/>
            <person name="Robinson N.P."/>
            <person name="Ettema T.J.G."/>
        </authorList>
    </citation>
    <scope>NUCLEOTIDE SEQUENCE</scope>
    <source>
        <strain evidence="3">LCB_4</strain>
    </source>
</reference>
<feature type="transmembrane region" description="Helical" evidence="1">
    <location>
        <begin position="267"/>
        <end position="291"/>
    </location>
</feature>
<dbReference type="EMBL" id="CP091871">
    <property type="protein sequence ID" value="WEU40439.1"/>
    <property type="molecule type" value="Genomic_DNA"/>
</dbReference>
<feature type="transmembrane region" description="Helical" evidence="1">
    <location>
        <begin position="312"/>
        <end position="340"/>
    </location>
</feature>
<feature type="domain" description="Serine aminopeptidase S33" evidence="2">
    <location>
        <begin position="67"/>
        <end position="181"/>
    </location>
</feature>
<gene>
    <name evidence="3" type="ORF">OdinLCB4_000455</name>
</gene>
<protein>
    <submittedName>
        <fullName evidence="3">Alpha/beta hydrolase</fullName>
    </submittedName>
</protein>
<dbReference type="KEGG" id="oyw:OdinLCB4_000455"/>
<evidence type="ECO:0000313" key="4">
    <source>
        <dbReference type="Proteomes" id="UP000186851"/>
    </source>
</evidence>
<reference evidence="3" key="1">
    <citation type="journal article" date="2017" name="Nature">
        <title>Asgard archaea illuminate the origin of eukaryotic cellular complexity.</title>
        <authorList>
            <person name="Zaremba-Niedzwiedzka K."/>
            <person name="Caceres E.F."/>
            <person name="Saw J.H."/>
            <person name="Backstrom D."/>
            <person name="Juzokaite L."/>
            <person name="Vancaester E."/>
            <person name="Seitz K.W."/>
            <person name="Anantharaman K."/>
            <person name="Starnawski P."/>
            <person name="Kjeldsen K.U."/>
            <person name="Scott M.B."/>
            <person name="Nunoura T."/>
            <person name="Banfield J.F."/>
            <person name="Schramm A."/>
            <person name="Baker B.J."/>
            <person name="Spang A."/>
            <person name="Ettema T.J.G."/>
        </authorList>
    </citation>
    <scope>NUCLEOTIDE SEQUENCE</scope>
    <source>
        <strain evidence="3">LCB_4</strain>
    </source>
</reference>
<dbReference type="SUPFAM" id="SSF53474">
    <property type="entry name" value="alpha/beta-Hydrolases"/>
    <property type="match status" value="1"/>
</dbReference>
<keyword evidence="1" id="KW-0472">Membrane</keyword>
<dbReference type="InterPro" id="IPR029058">
    <property type="entry name" value="AB_hydrolase_fold"/>
</dbReference>
<dbReference type="InterPro" id="IPR022742">
    <property type="entry name" value="Hydrolase_4"/>
</dbReference>
<evidence type="ECO:0000256" key="1">
    <source>
        <dbReference type="SAM" id="Phobius"/>
    </source>
</evidence>
<organism evidence="3 4">
    <name type="scientific">Odinarchaeota yellowstonii (strain LCB_4)</name>
    <dbReference type="NCBI Taxonomy" id="1841599"/>
    <lineage>
        <taxon>Archaea</taxon>
        <taxon>Promethearchaeati</taxon>
        <taxon>Candidatus Odinarchaeota</taxon>
        <taxon>Candidatus Odinarchaeia</taxon>
        <taxon>Candidatus Odinarchaeales</taxon>
        <taxon>Candidatus Odinarchaeaceae</taxon>
        <taxon>Candidatus Odinarchaeum</taxon>
    </lineage>
</organism>
<feature type="transmembrane region" description="Helical" evidence="1">
    <location>
        <begin position="494"/>
        <end position="518"/>
    </location>
</feature>
<accession>A0AAF0D2E9</accession>
<feature type="transmembrane region" description="Helical" evidence="1">
    <location>
        <begin position="530"/>
        <end position="550"/>
    </location>
</feature>
<keyword evidence="1" id="KW-0812">Transmembrane</keyword>
<keyword evidence="1" id="KW-1133">Transmembrane helix</keyword>
<sequence length="551" mass="59746">MRGVSYFKKIHLTFFLIGLVILTPSIIVLATANISNPALTMCAVADDGVQIAFDVIKKPSVSVDAPVVILLHGFSGNRKMMKMIGLALADRNFISVLVDLRGHGDSGGSIGSVNRFEADIQAVLTVLNNSRIGDINKLVFIGHSMGGSVAVNMSSILQPLATIGIAPAISPNDVNLTTPKNLLLIISEKDFIIDNQAVIAAFYKAINNTGEPNTIYFAGGSEKKLFVDDSSDHLSILYKAEVINEIVKWVTRTVSGVEEASNVNPDLIGASVLSTLISGLLIILPALHLLLKNLTGARSGETSVPLSHSKRKIYLLASLGFIAASLGGVALTLLFSPILFVISPLLFTNFVTSLFLGNSVSLGILCLILIRRRIGGLGFKKYFKEKIGGQLFYNVIVGFTSGLSLIILFYVSIGFNTTSTFSIYPIRLILLLLYFPLYFCVFLFYELFFRGFLREELGSNAVSNIILSIIQIIMIISSLLLQMLLVALTFQQNIFSFLLLGLPLIIILVSVSTSISVLFYEASKSWLSQIISNALLLCAVAVALSNIIYLF</sequence>
<dbReference type="AlphaFoldDB" id="A0AAF0D2E9"/>
<name>A0AAF0D2E9_ODILC</name>
<evidence type="ECO:0000313" key="3">
    <source>
        <dbReference type="EMBL" id="WEU40439.1"/>
    </source>
</evidence>
<evidence type="ECO:0000259" key="2">
    <source>
        <dbReference type="Pfam" id="PF12146"/>
    </source>
</evidence>
<feature type="transmembrane region" description="Helical" evidence="1">
    <location>
        <begin position="12"/>
        <end position="32"/>
    </location>
</feature>
<dbReference type="Proteomes" id="UP000186851">
    <property type="component" value="Chromosome"/>
</dbReference>
<feature type="transmembrane region" description="Helical" evidence="1">
    <location>
        <begin position="391"/>
        <end position="411"/>
    </location>
</feature>
<dbReference type="InterPro" id="IPR050261">
    <property type="entry name" value="FrsA_esterase"/>
</dbReference>
<feature type="transmembrane region" description="Helical" evidence="1">
    <location>
        <begin position="346"/>
        <end position="370"/>
    </location>
</feature>